<dbReference type="PROSITE" id="PS50026">
    <property type="entry name" value="EGF_3"/>
    <property type="match status" value="2"/>
</dbReference>
<dbReference type="Pfam" id="PF00069">
    <property type="entry name" value="Pkinase"/>
    <property type="match status" value="1"/>
</dbReference>
<dbReference type="InterPro" id="IPR018097">
    <property type="entry name" value="EGF_Ca-bd_CS"/>
</dbReference>
<keyword evidence="13" id="KW-0472">Membrane</keyword>
<comment type="catalytic activity">
    <reaction evidence="9">
        <text>L-threonyl-[protein] + ATP = O-phospho-L-threonyl-[protein] + ADP + H(+)</text>
        <dbReference type="Rhea" id="RHEA:46608"/>
        <dbReference type="Rhea" id="RHEA-COMP:11060"/>
        <dbReference type="Rhea" id="RHEA-COMP:11605"/>
        <dbReference type="ChEBI" id="CHEBI:15378"/>
        <dbReference type="ChEBI" id="CHEBI:30013"/>
        <dbReference type="ChEBI" id="CHEBI:30616"/>
        <dbReference type="ChEBI" id="CHEBI:61977"/>
        <dbReference type="ChEBI" id="CHEBI:456216"/>
    </reaction>
</comment>
<dbReference type="InterPro" id="IPR008271">
    <property type="entry name" value="Ser/Thr_kinase_AS"/>
</dbReference>
<dbReference type="InterPro" id="IPR045274">
    <property type="entry name" value="WAK-like"/>
</dbReference>
<evidence type="ECO:0000256" key="7">
    <source>
        <dbReference type="ARBA" id="ARBA00023157"/>
    </source>
</evidence>
<comment type="catalytic activity">
    <reaction evidence="8">
        <text>L-seryl-[protein] + ATP = O-phospho-L-seryl-[protein] + ADP + H(+)</text>
        <dbReference type="Rhea" id="RHEA:17989"/>
        <dbReference type="Rhea" id="RHEA-COMP:9863"/>
        <dbReference type="Rhea" id="RHEA-COMP:11604"/>
        <dbReference type="ChEBI" id="CHEBI:15378"/>
        <dbReference type="ChEBI" id="CHEBI:29999"/>
        <dbReference type="ChEBI" id="CHEBI:30616"/>
        <dbReference type="ChEBI" id="CHEBI:83421"/>
        <dbReference type="ChEBI" id="CHEBI:456216"/>
    </reaction>
</comment>
<feature type="compositionally biased region" description="Basic and acidic residues" evidence="12">
    <location>
        <begin position="747"/>
        <end position="756"/>
    </location>
</feature>
<keyword evidence="17" id="KW-1185">Reference proteome</keyword>
<keyword evidence="3" id="KW-0808">Transferase</keyword>
<evidence type="ECO:0000259" key="15">
    <source>
        <dbReference type="PROSITE" id="PS50011"/>
    </source>
</evidence>
<dbReference type="Pfam" id="PF07645">
    <property type="entry name" value="EGF_CA"/>
    <property type="match status" value="1"/>
</dbReference>
<dbReference type="SMART" id="SM00181">
    <property type="entry name" value="EGF"/>
    <property type="match status" value="2"/>
</dbReference>
<reference evidence="18" key="2">
    <citation type="submission" date="2025-08" db="UniProtKB">
        <authorList>
            <consortium name="RefSeq"/>
        </authorList>
    </citation>
    <scope>IDENTIFICATION</scope>
    <source>
        <tissue evidence="18">Leaf</tissue>
    </source>
</reference>
<evidence type="ECO:0000313" key="18">
    <source>
        <dbReference type="RefSeq" id="XP_048129438.1"/>
    </source>
</evidence>
<evidence type="ECO:0000256" key="2">
    <source>
        <dbReference type="ARBA" id="ARBA00022536"/>
    </source>
</evidence>
<keyword evidence="6 11" id="KW-0067">ATP-binding</keyword>
<keyword evidence="1" id="KW-0723">Serine/threonine-protein kinase</keyword>
<organism evidence="17 18">
    <name type="scientific">Rhodamnia argentea</name>
    <dbReference type="NCBI Taxonomy" id="178133"/>
    <lineage>
        <taxon>Eukaryota</taxon>
        <taxon>Viridiplantae</taxon>
        <taxon>Streptophyta</taxon>
        <taxon>Embryophyta</taxon>
        <taxon>Tracheophyta</taxon>
        <taxon>Spermatophyta</taxon>
        <taxon>Magnoliopsida</taxon>
        <taxon>eudicotyledons</taxon>
        <taxon>Gunneridae</taxon>
        <taxon>Pentapetalae</taxon>
        <taxon>rosids</taxon>
        <taxon>malvids</taxon>
        <taxon>Myrtales</taxon>
        <taxon>Myrtaceae</taxon>
        <taxon>Myrtoideae</taxon>
        <taxon>Myrteae</taxon>
        <taxon>Australasian group</taxon>
        <taxon>Rhodamnia</taxon>
    </lineage>
</organism>
<dbReference type="InterPro" id="IPR000719">
    <property type="entry name" value="Prot_kinase_dom"/>
</dbReference>
<dbReference type="PANTHER" id="PTHR27005:SF468">
    <property type="entry name" value="OS01G0310500 PROTEIN"/>
    <property type="match status" value="1"/>
</dbReference>
<dbReference type="Proteomes" id="UP000827889">
    <property type="component" value="Chromosome 2"/>
</dbReference>
<feature type="disulfide bond" evidence="10">
    <location>
        <begin position="239"/>
        <end position="256"/>
    </location>
</feature>
<evidence type="ECO:0000256" key="8">
    <source>
        <dbReference type="ARBA" id="ARBA00047558"/>
    </source>
</evidence>
<evidence type="ECO:0000313" key="17">
    <source>
        <dbReference type="Proteomes" id="UP000827889"/>
    </source>
</evidence>
<dbReference type="PROSITE" id="PS00010">
    <property type="entry name" value="ASX_HYDROXYL"/>
    <property type="match status" value="1"/>
</dbReference>
<dbReference type="InterPro" id="IPR001881">
    <property type="entry name" value="EGF-like_Ca-bd_dom"/>
</dbReference>
<dbReference type="PROSITE" id="PS00107">
    <property type="entry name" value="PROTEIN_KINASE_ATP"/>
    <property type="match status" value="1"/>
</dbReference>
<dbReference type="SUPFAM" id="SSF56112">
    <property type="entry name" value="Protein kinase-like (PK-like)"/>
    <property type="match status" value="1"/>
</dbReference>
<keyword evidence="5" id="KW-0418">Kinase</keyword>
<dbReference type="CDD" id="cd14066">
    <property type="entry name" value="STKc_IRAK"/>
    <property type="match status" value="1"/>
</dbReference>
<dbReference type="PROSITE" id="PS00108">
    <property type="entry name" value="PROTEIN_KINASE_ST"/>
    <property type="match status" value="1"/>
</dbReference>
<dbReference type="InterPro" id="IPR017441">
    <property type="entry name" value="Protein_kinase_ATP_BS"/>
</dbReference>
<evidence type="ECO:0000256" key="6">
    <source>
        <dbReference type="ARBA" id="ARBA00022840"/>
    </source>
</evidence>
<evidence type="ECO:0000256" key="10">
    <source>
        <dbReference type="PROSITE-ProRule" id="PRU00076"/>
    </source>
</evidence>
<evidence type="ECO:0000256" key="4">
    <source>
        <dbReference type="ARBA" id="ARBA00022741"/>
    </source>
</evidence>
<comment type="caution">
    <text evidence="10">Lacks conserved residue(s) required for the propagation of feature annotation.</text>
</comment>
<dbReference type="PROSITE" id="PS01187">
    <property type="entry name" value="EGF_CA"/>
    <property type="match status" value="1"/>
</dbReference>
<proteinExistence type="predicted"/>
<reference evidence="17" key="1">
    <citation type="submission" date="2025-05" db="UniProtKB">
        <authorList>
            <consortium name="RefSeq"/>
        </authorList>
    </citation>
    <scope>NUCLEOTIDE SEQUENCE [LARGE SCALE GENOMIC DNA]</scope>
</reference>
<dbReference type="InterPro" id="IPR000742">
    <property type="entry name" value="EGF"/>
</dbReference>
<dbReference type="Gene3D" id="1.10.510.10">
    <property type="entry name" value="Transferase(Phosphotransferase) domain 1"/>
    <property type="match status" value="1"/>
</dbReference>
<dbReference type="Gene3D" id="2.10.25.10">
    <property type="entry name" value="Laminin"/>
    <property type="match status" value="2"/>
</dbReference>
<feature type="transmembrane region" description="Helical" evidence="13">
    <location>
        <begin position="325"/>
        <end position="350"/>
    </location>
</feature>
<evidence type="ECO:0000256" key="11">
    <source>
        <dbReference type="PROSITE-ProRule" id="PRU10141"/>
    </source>
</evidence>
<dbReference type="PROSITE" id="PS01186">
    <property type="entry name" value="EGF_2"/>
    <property type="match status" value="1"/>
</dbReference>
<feature type="domain" description="EGF-like" evidence="16">
    <location>
        <begin position="231"/>
        <end position="271"/>
    </location>
</feature>
<evidence type="ECO:0000259" key="16">
    <source>
        <dbReference type="PROSITE" id="PS50026"/>
    </source>
</evidence>
<accession>A0ABM3GYM0</accession>
<dbReference type="PROSITE" id="PS50011">
    <property type="entry name" value="PROTEIN_KINASE_DOM"/>
    <property type="match status" value="1"/>
</dbReference>
<dbReference type="InterPro" id="IPR049883">
    <property type="entry name" value="NOTCH1_EGF-like"/>
</dbReference>
<dbReference type="PANTHER" id="PTHR27005">
    <property type="entry name" value="WALL-ASSOCIATED RECEPTOR KINASE-LIKE 21"/>
    <property type="match status" value="1"/>
</dbReference>
<keyword evidence="4 11" id="KW-0547">Nucleotide-binding</keyword>
<dbReference type="SMART" id="SM00179">
    <property type="entry name" value="EGF_CA"/>
    <property type="match status" value="2"/>
</dbReference>
<sequence>MRIMLVVGQLLLMLASSSSSQTVSSNCQETCGGVTVPYPFSIGEGCFLNEYFSIRCNVTPPASAPKPYLWNSNIEALDISLDGELRIHTYIGKDCYTESGARGVPFSSTKNKFTAIGCDTFGMIEGANGWGFSSGCLSVCTGMEDVKDGASNGIGCCQTSIPDMLLKSNASVGSWNNHTNVWSFNPCSYAFIVEEKSFTFSREDLSGMRNRTLVPSVLDWAVWNESCAEAAKDPATFACKEHSECFDFPDVPGYRCNCSSGYEGNPYLGCVDIDECVDPEKNPCKGICHNVEGSYTCSCPKGYHGDGKKGEDAQGCIADSKSSHLLVILVGVGVGIAVLLFSAGFVYLGLKKSKLIRLKEQYYKQNGGLLLQQQLHERDPTTNAAKVFSAEDLEKATEHFDQSKIVGRGGFGTVYKGILPNNMVVAIKKSKLVDESQTEQFVNEVTVLSQINHRNVVKLLGCCFETEVPLLVYEFVNNGTLFDHIHSPSKSSKMSWEIRLRIASESAGVLSYLHSTASIPIIHRDIKLTNVLLDDNYTAKVADFGASRLVPLDQDELSTMVQGTLGYLDPEYLHTSQLTEKSDVYSFGVVLVELLTRKKAFSFDRPEEERCLAMYFLSELKEDRLFQIVEEVIANEDNAQVRKVANLANRCLRLKGEERPTMKEVAIELDEIKAKSNHLWMSSVDLIREEAIHLLGETPDATMYMDCSNDDKYNAKLFALAKPSGNTLAASVHQRPSIATKITNTREALEAKDRQSPRGLGSRRGSRASPAS</sequence>
<evidence type="ECO:0000256" key="14">
    <source>
        <dbReference type="SAM" id="SignalP"/>
    </source>
</evidence>
<dbReference type="InterPro" id="IPR011009">
    <property type="entry name" value="Kinase-like_dom_sf"/>
</dbReference>
<name>A0ABM3GYM0_9MYRT</name>
<evidence type="ECO:0000256" key="13">
    <source>
        <dbReference type="SAM" id="Phobius"/>
    </source>
</evidence>
<dbReference type="RefSeq" id="XP_048129438.1">
    <property type="nucleotide sequence ID" value="XM_048273481.1"/>
</dbReference>
<dbReference type="GeneID" id="115730445"/>
<keyword evidence="14" id="KW-0732">Signal</keyword>
<evidence type="ECO:0000256" key="9">
    <source>
        <dbReference type="ARBA" id="ARBA00047951"/>
    </source>
</evidence>
<keyword evidence="13" id="KW-0812">Transmembrane</keyword>
<dbReference type="CDD" id="cd00054">
    <property type="entry name" value="EGF_CA"/>
    <property type="match status" value="1"/>
</dbReference>
<evidence type="ECO:0000256" key="3">
    <source>
        <dbReference type="ARBA" id="ARBA00022679"/>
    </source>
</evidence>
<evidence type="ECO:0000256" key="12">
    <source>
        <dbReference type="SAM" id="MobiDB-lite"/>
    </source>
</evidence>
<dbReference type="InterPro" id="IPR000152">
    <property type="entry name" value="EGF-type_Asp/Asn_hydroxyl_site"/>
</dbReference>
<evidence type="ECO:0000256" key="1">
    <source>
        <dbReference type="ARBA" id="ARBA00022527"/>
    </source>
</evidence>
<keyword evidence="2 10" id="KW-0245">EGF-like domain</keyword>
<dbReference type="SMART" id="SM00220">
    <property type="entry name" value="S_TKc"/>
    <property type="match status" value="1"/>
</dbReference>
<feature type="signal peptide" evidence="14">
    <location>
        <begin position="1"/>
        <end position="20"/>
    </location>
</feature>
<feature type="domain" description="Protein kinase" evidence="15">
    <location>
        <begin position="400"/>
        <end position="681"/>
    </location>
</feature>
<keyword evidence="13" id="KW-1133">Transmembrane helix</keyword>
<feature type="domain" description="EGF-like" evidence="16">
    <location>
        <begin position="272"/>
        <end position="306"/>
    </location>
</feature>
<gene>
    <name evidence="18" type="primary">LOC115730445</name>
</gene>
<keyword evidence="7 10" id="KW-1015">Disulfide bond</keyword>
<feature type="binding site" evidence="11">
    <location>
        <position position="429"/>
    </location>
    <ligand>
        <name>ATP</name>
        <dbReference type="ChEBI" id="CHEBI:30616"/>
    </ligand>
</feature>
<feature type="region of interest" description="Disordered" evidence="12">
    <location>
        <begin position="739"/>
        <end position="772"/>
    </location>
</feature>
<feature type="chain" id="PRO_5046686567" evidence="14">
    <location>
        <begin position="21"/>
        <end position="772"/>
    </location>
</feature>
<dbReference type="Gene3D" id="3.30.200.20">
    <property type="entry name" value="Phosphorylase Kinase, domain 1"/>
    <property type="match status" value="1"/>
</dbReference>
<dbReference type="SUPFAM" id="SSF57196">
    <property type="entry name" value="EGF/Laminin"/>
    <property type="match status" value="1"/>
</dbReference>
<evidence type="ECO:0000256" key="5">
    <source>
        <dbReference type="ARBA" id="ARBA00022777"/>
    </source>
</evidence>
<protein>
    <submittedName>
        <fullName evidence="18">Wall-associated receptor kinase 2-like</fullName>
    </submittedName>
</protein>